<evidence type="ECO:0000256" key="1">
    <source>
        <dbReference type="SAM" id="MobiDB-lite"/>
    </source>
</evidence>
<protein>
    <submittedName>
        <fullName evidence="2">Uncharacterized protein</fullName>
    </submittedName>
</protein>
<feature type="region of interest" description="Disordered" evidence="1">
    <location>
        <begin position="330"/>
        <end position="357"/>
    </location>
</feature>
<sequence>MADHQQYIIKSMDDHVGGSDYRVIDVAFDDTTSWEPLLSGTGEAKTELAVTGRGATQYAFGVAFHNAIGISQCESKLGETLRGCLLSDKVLSAIMRKTSIAGTSPSFPPEHHLLQAFYMRVGALHDDVGGLEKVMPWLLDLFTPLVEVGCKARREKQRPAGSENAAHPSKTRESFLRLRSKYEQRRKTALPPVPETPAPALAPLPAPVKLLIRIPPLVPPAPVPSNAASMVLVPQAPNSPLPELTPNSPNPPRGMKWSNLNRTPADPRQLGAVDLPQTPRTPGGADTRRWLANLQDGVDISPSYHLFSPPPPAVATPRPLAGHLLFLSRRDRSPSVSSSWSEDEEDSMLSPTKFFSS</sequence>
<evidence type="ECO:0000313" key="3">
    <source>
        <dbReference type="Proteomes" id="UP001221142"/>
    </source>
</evidence>
<dbReference type="EMBL" id="JARKIF010000001">
    <property type="protein sequence ID" value="KAJ7651108.1"/>
    <property type="molecule type" value="Genomic_DNA"/>
</dbReference>
<evidence type="ECO:0000313" key="2">
    <source>
        <dbReference type="EMBL" id="KAJ7651108.1"/>
    </source>
</evidence>
<name>A0AAD7CKG4_9AGAR</name>
<keyword evidence="3" id="KW-1185">Reference proteome</keyword>
<dbReference type="AlphaFoldDB" id="A0AAD7CKG4"/>
<organism evidence="2 3">
    <name type="scientific">Roridomyces roridus</name>
    <dbReference type="NCBI Taxonomy" id="1738132"/>
    <lineage>
        <taxon>Eukaryota</taxon>
        <taxon>Fungi</taxon>
        <taxon>Dikarya</taxon>
        <taxon>Basidiomycota</taxon>
        <taxon>Agaricomycotina</taxon>
        <taxon>Agaricomycetes</taxon>
        <taxon>Agaricomycetidae</taxon>
        <taxon>Agaricales</taxon>
        <taxon>Marasmiineae</taxon>
        <taxon>Mycenaceae</taxon>
        <taxon>Roridomyces</taxon>
    </lineage>
</organism>
<accession>A0AAD7CKG4</accession>
<gene>
    <name evidence="2" type="ORF">FB45DRAFT_1050913</name>
</gene>
<feature type="region of interest" description="Disordered" evidence="1">
    <location>
        <begin position="262"/>
        <end position="285"/>
    </location>
</feature>
<comment type="caution">
    <text evidence="2">The sequence shown here is derived from an EMBL/GenBank/DDBJ whole genome shotgun (WGS) entry which is preliminary data.</text>
</comment>
<dbReference type="Proteomes" id="UP001221142">
    <property type="component" value="Unassembled WGS sequence"/>
</dbReference>
<reference evidence="2" key="1">
    <citation type="submission" date="2023-03" db="EMBL/GenBank/DDBJ databases">
        <title>Massive genome expansion in bonnet fungi (Mycena s.s.) driven by repeated elements and novel gene families across ecological guilds.</title>
        <authorList>
            <consortium name="Lawrence Berkeley National Laboratory"/>
            <person name="Harder C.B."/>
            <person name="Miyauchi S."/>
            <person name="Viragh M."/>
            <person name="Kuo A."/>
            <person name="Thoen E."/>
            <person name="Andreopoulos B."/>
            <person name="Lu D."/>
            <person name="Skrede I."/>
            <person name="Drula E."/>
            <person name="Henrissat B."/>
            <person name="Morin E."/>
            <person name="Kohler A."/>
            <person name="Barry K."/>
            <person name="LaButti K."/>
            <person name="Morin E."/>
            <person name="Salamov A."/>
            <person name="Lipzen A."/>
            <person name="Mereny Z."/>
            <person name="Hegedus B."/>
            <person name="Baldrian P."/>
            <person name="Stursova M."/>
            <person name="Weitz H."/>
            <person name="Taylor A."/>
            <person name="Grigoriev I.V."/>
            <person name="Nagy L.G."/>
            <person name="Martin F."/>
            <person name="Kauserud H."/>
        </authorList>
    </citation>
    <scope>NUCLEOTIDE SEQUENCE</scope>
    <source>
        <strain evidence="2">9284</strain>
    </source>
</reference>
<feature type="region of interest" description="Disordered" evidence="1">
    <location>
        <begin position="155"/>
        <end position="175"/>
    </location>
</feature>
<proteinExistence type="predicted"/>